<organism evidence="1">
    <name type="scientific">Grammatophora oceanica</name>
    <dbReference type="NCBI Taxonomy" id="210454"/>
    <lineage>
        <taxon>Eukaryota</taxon>
        <taxon>Sar</taxon>
        <taxon>Stramenopiles</taxon>
        <taxon>Ochrophyta</taxon>
        <taxon>Bacillariophyta</taxon>
        <taxon>Fragilariophyceae</taxon>
        <taxon>Fragilariophycidae</taxon>
        <taxon>Rhabdonematales</taxon>
        <taxon>Grammatophoraceae</taxon>
        <taxon>Grammatophora</taxon>
    </lineage>
</organism>
<name>A0A7S1VHY3_9STRA</name>
<dbReference type="AlphaFoldDB" id="A0A7S1VHY3"/>
<proteinExistence type="predicted"/>
<gene>
    <name evidence="1" type="ORF">GOCE00092_LOCUS21485</name>
</gene>
<protein>
    <submittedName>
        <fullName evidence="1">Uncharacterized protein</fullName>
    </submittedName>
</protein>
<sequence>MVQVKPNSNKWALQIPSGGWIEAPNTLNVPAQVFVRFLKTTPPPGLYPLTRVTIEVPKQEVANGALRIPENQEGGVILNPTGTSSSSHIHVNKVARVGYIPPGQSLLRFEALEEGKKFPFRVTGLIISPIDEYFLGPSMHPEERGY</sequence>
<accession>A0A7S1VHY3</accession>
<reference evidence="1" key="1">
    <citation type="submission" date="2021-01" db="EMBL/GenBank/DDBJ databases">
        <authorList>
            <person name="Corre E."/>
            <person name="Pelletier E."/>
            <person name="Niang G."/>
            <person name="Scheremetjew M."/>
            <person name="Finn R."/>
            <person name="Kale V."/>
            <person name="Holt S."/>
            <person name="Cochrane G."/>
            <person name="Meng A."/>
            <person name="Brown T."/>
            <person name="Cohen L."/>
        </authorList>
    </citation>
    <scope>NUCLEOTIDE SEQUENCE</scope>
    <source>
        <strain evidence="1">CCMP 410</strain>
    </source>
</reference>
<evidence type="ECO:0000313" key="1">
    <source>
        <dbReference type="EMBL" id="CAD9300563.1"/>
    </source>
</evidence>
<dbReference type="EMBL" id="HBGK01041143">
    <property type="protein sequence ID" value="CAD9300563.1"/>
    <property type="molecule type" value="Transcribed_RNA"/>
</dbReference>